<dbReference type="Proteomes" id="UP000269301">
    <property type="component" value="Unassembled WGS sequence"/>
</dbReference>
<evidence type="ECO:0000256" key="1">
    <source>
        <dbReference type="ARBA" id="ARBA00022475"/>
    </source>
</evidence>
<dbReference type="PANTHER" id="PTHR35529">
    <property type="entry name" value="MANGANESE EFFLUX PUMP MNTP-RELATED"/>
    <property type="match status" value="1"/>
</dbReference>
<gene>
    <name evidence="6" type="primary">ytaF</name>
    <name evidence="6" type="ORF">D8M06_05040</name>
</gene>
<evidence type="ECO:0000256" key="3">
    <source>
        <dbReference type="ARBA" id="ARBA00022989"/>
    </source>
</evidence>
<dbReference type="OrthoDB" id="1679205at2"/>
<feature type="transmembrane region" description="Helical" evidence="5">
    <location>
        <begin position="6"/>
        <end position="27"/>
    </location>
</feature>
<dbReference type="Pfam" id="PF02659">
    <property type="entry name" value="Mntp"/>
    <property type="match status" value="2"/>
</dbReference>
<keyword evidence="3 5" id="KW-1133">Transmembrane helix</keyword>
<organism evidence="6 7">
    <name type="scientific">Oceanobacillus halophilus</name>
    <dbReference type="NCBI Taxonomy" id="930130"/>
    <lineage>
        <taxon>Bacteria</taxon>
        <taxon>Bacillati</taxon>
        <taxon>Bacillota</taxon>
        <taxon>Bacilli</taxon>
        <taxon>Bacillales</taxon>
        <taxon>Bacillaceae</taxon>
        <taxon>Oceanobacillus</taxon>
    </lineage>
</organism>
<feature type="transmembrane region" description="Helical" evidence="5">
    <location>
        <begin position="34"/>
        <end position="54"/>
    </location>
</feature>
<evidence type="ECO:0000313" key="7">
    <source>
        <dbReference type="Proteomes" id="UP000269301"/>
    </source>
</evidence>
<feature type="transmembrane region" description="Helical" evidence="5">
    <location>
        <begin position="66"/>
        <end position="87"/>
    </location>
</feature>
<evidence type="ECO:0000313" key="6">
    <source>
        <dbReference type="EMBL" id="RKQ35637.1"/>
    </source>
</evidence>
<feature type="transmembrane region" description="Helical" evidence="5">
    <location>
        <begin position="162"/>
        <end position="184"/>
    </location>
</feature>
<dbReference type="InterPro" id="IPR003810">
    <property type="entry name" value="Mntp/YtaF"/>
</dbReference>
<proteinExistence type="predicted"/>
<dbReference type="NCBIfam" id="TIGR02840">
    <property type="entry name" value="spore_YtaF"/>
    <property type="match status" value="1"/>
</dbReference>
<dbReference type="PANTHER" id="PTHR35529:SF2">
    <property type="entry name" value="SPORULATION PROTEIN YTAF-RELATED"/>
    <property type="match status" value="1"/>
</dbReference>
<dbReference type="InterPro" id="IPR014205">
    <property type="entry name" value="Spore_YtaF"/>
</dbReference>
<keyword evidence="1" id="KW-1003">Cell membrane</keyword>
<keyword evidence="7" id="KW-1185">Reference proteome</keyword>
<dbReference type="AlphaFoldDB" id="A0A495A738"/>
<accession>A0A495A738</accession>
<sequence length="209" mass="21952">MLYFTGLFLLVIAVSIDGFGVGITYGMQKIKVPLPALFIIMLCSGAVLLISMSIGDMLESFISTNMAQNIGGFILISLGLFSLFNTIRSNLNAEKEGPANQPSNSKLSEIKTVLATPDKADLDKSGNISIGEALLLGFALALDAFGAGIGASLLGYAPLLTAFLIASMSGGFLYTGMKLGMLLAKNQKLKKLSFLPPTLLIGLGILNII</sequence>
<keyword evidence="2 5" id="KW-0812">Transmembrane</keyword>
<dbReference type="RefSeq" id="WP_121203268.1">
    <property type="nucleotide sequence ID" value="NZ_RBZP01000002.1"/>
</dbReference>
<evidence type="ECO:0000256" key="2">
    <source>
        <dbReference type="ARBA" id="ARBA00022692"/>
    </source>
</evidence>
<name>A0A495A738_9BACI</name>
<reference evidence="6 7" key="1">
    <citation type="journal article" date="2016" name="Int. J. Syst. Evol. Microbiol.">
        <title>Oceanobacillus halophilus sp. nov., a novel moderately halophilic bacterium from a hypersaline lake.</title>
        <authorList>
            <person name="Amoozegar M.A."/>
            <person name="Bagheri M."/>
            <person name="Makhdoumi A."/>
            <person name="Nikou M.M."/>
            <person name="Fazeli S.A.S."/>
            <person name="Schumann P."/>
            <person name="Sproer C."/>
            <person name="Sanchez-Porro C."/>
            <person name="Ventosa A."/>
        </authorList>
    </citation>
    <scope>NUCLEOTIDE SEQUENCE [LARGE SCALE GENOMIC DNA]</scope>
    <source>
        <strain evidence="6 7">DSM 23996</strain>
    </source>
</reference>
<keyword evidence="4 5" id="KW-0472">Membrane</keyword>
<evidence type="ECO:0000256" key="5">
    <source>
        <dbReference type="SAM" id="Phobius"/>
    </source>
</evidence>
<dbReference type="EMBL" id="RBZP01000002">
    <property type="protein sequence ID" value="RKQ35637.1"/>
    <property type="molecule type" value="Genomic_DNA"/>
</dbReference>
<evidence type="ECO:0000256" key="4">
    <source>
        <dbReference type="ARBA" id="ARBA00023136"/>
    </source>
</evidence>
<feature type="transmembrane region" description="Helical" evidence="5">
    <location>
        <begin position="133"/>
        <end position="156"/>
    </location>
</feature>
<comment type="caution">
    <text evidence="6">The sequence shown here is derived from an EMBL/GenBank/DDBJ whole genome shotgun (WGS) entry which is preliminary data.</text>
</comment>
<protein>
    <submittedName>
        <fullName evidence="6">Sporulation membrane protein YtaF</fullName>
    </submittedName>
</protein>